<evidence type="ECO:0000256" key="1">
    <source>
        <dbReference type="SAM" id="Phobius"/>
    </source>
</evidence>
<protein>
    <submittedName>
        <fullName evidence="3">PQQ-binding-like beta-propeller repeat protein</fullName>
    </submittedName>
</protein>
<keyword evidence="1" id="KW-0812">Transmembrane</keyword>
<dbReference type="EMBL" id="JBHLTC010000040">
    <property type="protein sequence ID" value="MFC0628904.1"/>
    <property type="molecule type" value="Genomic_DNA"/>
</dbReference>
<dbReference type="Proteomes" id="UP001589890">
    <property type="component" value="Unassembled WGS sequence"/>
</dbReference>
<organism evidence="3 4">
    <name type="scientific">Kribbella deserti</name>
    <dbReference type="NCBI Taxonomy" id="1926257"/>
    <lineage>
        <taxon>Bacteria</taxon>
        <taxon>Bacillati</taxon>
        <taxon>Actinomycetota</taxon>
        <taxon>Actinomycetes</taxon>
        <taxon>Propionibacteriales</taxon>
        <taxon>Kribbellaceae</taxon>
        <taxon>Kribbella</taxon>
    </lineage>
</organism>
<dbReference type="SUPFAM" id="SSF109604">
    <property type="entry name" value="HD-domain/PDEase-like"/>
    <property type="match status" value="1"/>
</dbReference>
<dbReference type="InterPro" id="IPR018391">
    <property type="entry name" value="PQQ_b-propeller_rpt"/>
</dbReference>
<feature type="domain" description="Pyrrolo-quinoline quinone repeat" evidence="2">
    <location>
        <begin position="436"/>
        <end position="600"/>
    </location>
</feature>
<dbReference type="InterPro" id="IPR002372">
    <property type="entry name" value="PQQ_rpt_dom"/>
</dbReference>
<keyword evidence="1" id="KW-0472">Membrane</keyword>
<sequence>MTLREKWNELRPQPAGVSDPDRLAEELIALYSARTRRAYGEDYLEIVLSALDSLVQLSTDPTAVRLAAWFHRAEHLPGGSPAEDAEASARLAERRLPAHGIDPTRTVEVARLIRRTGDPAALPDRPDANGDVLLDAVNAHLAADPAWYAEHAAELRRASDNRDNYLHQRYAEVQRMLTEPLFRTPYAEERMGPAARENLRAELDSVDSEIPAPWRGWSSAALTATATFGSIAAAAVAAAASGAPWQVPVDEPDSMVFPVAVALLSIAAAGVLFKCAQNGRQRAGLIAGTVLALSVTALLVARTRIPVANPVNGVGLRVPLLITALILVAVASAAAIAGSLLRARTTRYLPPRNHGQQLSWFAVAVVIALVLLSVVQPVSRAYLLNTNEWVRPATQAAGIAPKSVLNGQVSWANDEATGWLEEAVATKHGIALAGRSGVVEMLDPSTGEIRWRYTRSDTDSRSPELYALRGGELVLADFPGFGKVVLDAATGRRTAAWPRDDRDQKVQNADPLITGESFSSGSDKLRGVDENGRIRWTYEPERCAEIKAAATAGVVVGLLSHECGSSGDELAGLDVNTGKQLWQRSTSERYRRPMAVGDLVVAAVEPGGDSDPATALVGIDARSGAERWRWKVPQRWACRTLLTPAGRMVIVVDCPGPETRRNDTAIITAIDSRTGRTSWQHEAPIDPHGRVAVTTDGRVVTLARTGQGCQVSVVSRAGYRQTRLPEGVTCSREAWAFGNQVFTAQRDGTIVALR</sequence>
<dbReference type="RefSeq" id="WP_380056017.1">
    <property type="nucleotide sequence ID" value="NZ_JBHLTC010000040.1"/>
</dbReference>
<dbReference type="Pfam" id="PF13360">
    <property type="entry name" value="PQQ_2"/>
    <property type="match status" value="1"/>
</dbReference>
<dbReference type="PANTHER" id="PTHR21174:SF0">
    <property type="entry name" value="HD PHOSPHOHYDROLASE FAMILY PROTEIN-RELATED"/>
    <property type="match status" value="1"/>
</dbReference>
<dbReference type="InterPro" id="IPR015943">
    <property type="entry name" value="WD40/YVTN_repeat-like_dom_sf"/>
</dbReference>
<accession>A0ABV6QW90</accession>
<dbReference type="InterPro" id="IPR011047">
    <property type="entry name" value="Quinoprotein_ADH-like_sf"/>
</dbReference>
<reference evidence="3 4" key="1">
    <citation type="submission" date="2024-09" db="EMBL/GenBank/DDBJ databases">
        <authorList>
            <person name="Sun Q."/>
            <person name="Mori K."/>
        </authorList>
    </citation>
    <scope>NUCLEOTIDE SEQUENCE [LARGE SCALE GENOMIC DNA]</scope>
    <source>
        <strain evidence="3 4">CGMCC 1.15906</strain>
    </source>
</reference>
<feature type="transmembrane region" description="Helical" evidence="1">
    <location>
        <begin position="358"/>
        <end position="375"/>
    </location>
</feature>
<dbReference type="SUPFAM" id="SSF50998">
    <property type="entry name" value="Quinoprotein alcohol dehydrogenase-like"/>
    <property type="match status" value="1"/>
</dbReference>
<proteinExistence type="predicted"/>
<evidence type="ECO:0000259" key="2">
    <source>
        <dbReference type="Pfam" id="PF13360"/>
    </source>
</evidence>
<dbReference type="PANTHER" id="PTHR21174">
    <property type="match status" value="1"/>
</dbReference>
<dbReference type="SMART" id="SM00564">
    <property type="entry name" value="PQQ"/>
    <property type="match status" value="4"/>
</dbReference>
<dbReference type="InterPro" id="IPR009218">
    <property type="entry name" value="HD_phosphohydro"/>
</dbReference>
<comment type="caution">
    <text evidence="3">The sequence shown here is derived from an EMBL/GenBank/DDBJ whole genome shotgun (WGS) entry which is preliminary data.</text>
</comment>
<feature type="transmembrane region" description="Helical" evidence="1">
    <location>
        <begin position="317"/>
        <end position="337"/>
    </location>
</feature>
<gene>
    <name evidence="3" type="ORF">ACFFGN_32865</name>
</gene>
<feature type="transmembrane region" description="Helical" evidence="1">
    <location>
        <begin position="285"/>
        <end position="305"/>
    </location>
</feature>
<keyword evidence="4" id="KW-1185">Reference proteome</keyword>
<name>A0ABV6QW90_9ACTN</name>
<feature type="transmembrane region" description="Helical" evidence="1">
    <location>
        <begin position="255"/>
        <end position="273"/>
    </location>
</feature>
<evidence type="ECO:0000313" key="3">
    <source>
        <dbReference type="EMBL" id="MFC0628904.1"/>
    </source>
</evidence>
<dbReference type="Gene3D" id="2.130.10.10">
    <property type="entry name" value="YVTN repeat-like/Quinoprotein amine dehydrogenase"/>
    <property type="match status" value="1"/>
</dbReference>
<feature type="transmembrane region" description="Helical" evidence="1">
    <location>
        <begin position="220"/>
        <end position="243"/>
    </location>
</feature>
<evidence type="ECO:0000313" key="4">
    <source>
        <dbReference type="Proteomes" id="UP001589890"/>
    </source>
</evidence>
<keyword evidence="1" id="KW-1133">Transmembrane helix</keyword>